<gene>
    <name evidence="1" type="ORF">NDU88_001448</name>
</gene>
<protein>
    <submittedName>
        <fullName evidence="1">Uncharacterized protein</fullName>
    </submittedName>
</protein>
<name>A0AAV7VB11_PLEWA</name>
<dbReference type="Proteomes" id="UP001066276">
    <property type="component" value="Chromosome 2_1"/>
</dbReference>
<dbReference type="EMBL" id="JANPWB010000003">
    <property type="protein sequence ID" value="KAJ1197591.1"/>
    <property type="molecule type" value="Genomic_DNA"/>
</dbReference>
<evidence type="ECO:0000313" key="1">
    <source>
        <dbReference type="EMBL" id="KAJ1197591.1"/>
    </source>
</evidence>
<comment type="caution">
    <text evidence="1">The sequence shown here is derived from an EMBL/GenBank/DDBJ whole genome shotgun (WGS) entry which is preliminary data.</text>
</comment>
<reference evidence="1" key="1">
    <citation type="journal article" date="2022" name="bioRxiv">
        <title>Sequencing and chromosome-scale assembly of the giantPleurodeles waltlgenome.</title>
        <authorList>
            <person name="Brown T."/>
            <person name="Elewa A."/>
            <person name="Iarovenko S."/>
            <person name="Subramanian E."/>
            <person name="Araus A.J."/>
            <person name="Petzold A."/>
            <person name="Susuki M."/>
            <person name="Suzuki K.-i.T."/>
            <person name="Hayashi T."/>
            <person name="Toyoda A."/>
            <person name="Oliveira C."/>
            <person name="Osipova E."/>
            <person name="Leigh N.D."/>
            <person name="Simon A."/>
            <person name="Yun M.H."/>
        </authorList>
    </citation>
    <scope>NUCLEOTIDE SEQUENCE</scope>
    <source>
        <strain evidence="1">20211129_DDA</strain>
        <tissue evidence="1">Liver</tissue>
    </source>
</reference>
<accession>A0AAV7VB11</accession>
<sequence>MILQEGDHFSSGHLRGGPSCSGHSSLFFLIFPPELLPNVRLVPGGGHPH</sequence>
<evidence type="ECO:0000313" key="2">
    <source>
        <dbReference type="Proteomes" id="UP001066276"/>
    </source>
</evidence>
<organism evidence="1 2">
    <name type="scientific">Pleurodeles waltl</name>
    <name type="common">Iberian ribbed newt</name>
    <dbReference type="NCBI Taxonomy" id="8319"/>
    <lineage>
        <taxon>Eukaryota</taxon>
        <taxon>Metazoa</taxon>
        <taxon>Chordata</taxon>
        <taxon>Craniata</taxon>
        <taxon>Vertebrata</taxon>
        <taxon>Euteleostomi</taxon>
        <taxon>Amphibia</taxon>
        <taxon>Batrachia</taxon>
        <taxon>Caudata</taxon>
        <taxon>Salamandroidea</taxon>
        <taxon>Salamandridae</taxon>
        <taxon>Pleurodelinae</taxon>
        <taxon>Pleurodeles</taxon>
    </lineage>
</organism>
<proteinExistence type="predicted"/>
<keyword evidence="2" id="KW-1185">Reference proteome</keyword>
<dbReference type="AlphaFoldDB" id="A0AAV7VB11"/>